<organism evidence="4 5">
    <name type="scientific">Kalanchoe fedtschenkoi</name>
    <name type="common">Lavender scallops</name>
    <name type="synonym">South American air plant</name>
    <dbReference type="NCBI Taxonomy" id="63787"/>
    <lineage>
        <taxon>Eukaryota</taxon>
        <taxon>Viridiplantae</taxon>
        <taxon>Streptophyta</taxon>
        <taxon>Embryophyta</taxon>
        <taxon>Tracheophyta</taxon>
        <taxon>Spermatophyta</taxon>
        <taxon>Magnoliopsida</taxon>
        <taxon>eudicotyledons</taxon>
        <taxon>Gunneridae</taxon>
        <taxon>Pentapetalae</taxon>
        <taxon>Saxifragales</taxon>
        <taxon>Crassulaceae</taxon>
        <taxon>Kalanchoe</taxon>
    </lineage>
</organism>
<sequence>MRIRVQYRKFIRPSASPQARLKTIKLSLIDQQVQPVYVPILLYYKAPESSTSVSDCKDETREKLINLLEGSLSQALSLFYPLAGRFGEDGLSIDCNDRGVEYLVAQVDGLLSQMVEHGKQSADVHPELLNALVPAGPDVADHSGPLARIQVNTFECGGLVLAIQVAHKLADAFSIIAFVLGWATACRVGTLAEVTSPAYELLSPPSMEPRANLPQLKEPSRPPMGSGLVTRRFVFDQKAIMRLKNLVSSEKNRGASKVGIAMAAIWRSLIDVWRSEHRYTRPSMVIFPVNMRGKSSCCLQVPGNLCRNFLHLAFTVCYKPPEDVNCCVLDDLLNAINDAKAGAVKAFEKQISGMDLITGGINLEGEVDTVVMTSWCNFRIYEADFGWGKPEWVSSVRKRTPGVILMDSKCGEGVEAWVGLSGEAMLLFQNQPHILLSTC</sequence>
<evidence type="ECO:0000256" key="2">
    <source>
        <dbReference type="ARBA" id="ARBA00022679"/>
    </source>
</evidence>
<reference evidence="4" key="1">
    <citation type="submission" date="2021-01" db="UniProtKB">
        <authorList>
            <consortium name="EnsemblPlants"/>
        </authorList>
    </citation>
    <scope>IDENTIFICATION</scope>
</reference>
<evidence type="ECO:0000313" key="4">
    <source>
        <dbReference type="EnsemblPlants" id="Kaladp0024s0305.1.v1.1.CDS.1"/>
    </source>
</evidence>
<keyword evidence="3" id="KW-0012">Acyltransferase</keyword>
<dbReference type="Gene3D" id="3.30.559.10">
    <property type="entry name" value="Chloramphenicol acetyltransferase-like domain"/>
    <property type="match status" value="2"/>
</dbReference>
<dbReference type="PANTHER" id="PTHR31623:SF83">
    <property type="entry name" value="ACETYL-COA-BENZYLALCOHOL ACETYLTRANSFERASE-LIKE"/>
    <property type="match status" value="1"/>
</dbReference>
<proteinExistence type="inferred from homology"/>
<evidence type="ECO:0000313" key="5">
    <source>
        <dbReference type="Proteomes" id="UP000594263"/>
    </source>
</evidence>
<dbReference type="AlphaFoldDB" id="A0A7N0T648"/>
<dbReference type="OMA" id="PVDIHSC"/>
<accession>A0A7N0T648</accession>
<dbReference type="EnsemblPlants" id="Kaladp0024s0305.1.v1.1">
    <property type="protein sequence ID" value="Kaladp0024s0305.1.v1.1.CDS.1"/>
    <property type="gene ID" value="Kaladp0024s0305.v1.1"/>
</dbReference>
<dbReference type="Pfam" id="PF02458">
    <property type="entry name" value="Transferase"/>
    <property type="match status" value="1"/>
</dbReference>
<dbReference type="PANTHER" id="PTHR31623">
    <property type="entry name" value="F21J9.9"/>
    <property type="match status" value="1"/>
</dbReference>
<comment type="similarity">
    <text evidence="1">Belongs to the plant acyltransferase family.</text>
</comment>
<dbReference type="InterPro" id="IPR023213">
    <property type="entry name" value="CAT-like_dom_sf"/>
</dbReference>
<keyword evidence="2" id="KW-0808">Transferase</keyword>
<evidence type="ECO:0000256" key="1">
    <source>
        <dbReference type="ARBA" id="ARBA00009861"/>
    </source>
</evidence>
<protein>
    <submittedName>
        <fullName evidence="4">Uncharacterized protein</fullName>
    </submittedName>
</protein>
<evidence type="ECO:0000256" key="3">
    <source>
        <dbReference type="ARBA" id="ARBA00023315"/>
    </source>
</evidence>
<keyword evidence="5" id="KW-1185">Reference proteome</keyword>
<dbReference type="Proteomes" id="UP000594263">
    <property type="component" value="Unplaced"/>
</dbReference>
<name>A0A7N0T648_KALFE</name>
<dbReference type="GO" id="GO:0016746">
    <property type="term" value="F:acyltransferase activity"/>
    <property type="evidence" value="ECO:0007669"/>
    <property type="project" value="UniProtKB-KW"/>
</dbReference>
<dbReference type="Gramene" id="Kaladp0024s0305.1.v1.1">
    <property type="protein sequence ID" value="Kaladp0024s0305.1.v1.1.CDS.1"/>
    <property type="gene ID" value="Kaladp0024s0305.v1.1"/>
</dbReference>